<evidence type="ECO:0000256" key="11">
    <source>
        <dbReference type="ARBA" id="ARBA00022801"/>
    </source>
</evidence>
<dbReference type="GO" id="GO:0043137">
    <property type="term" value="P:DNA replication, removal of RNA primer"/>
    <property type="evidence" value="ECO:0007669"/>
    <property type="project" value="TreeGrafter"/>
</dbReference>
<dbReference type="AlphaFoldDB" id="A0A0R2NHS4"/>
<evidence type="ECO:0000256" key="10">
    <source>
        <dbReference type="ARBA" id="ARBA00022759"/>
    </source>
</evidence>
<evidence type="ECO:0000313" key="16">
    <source>
        <dbReference type="Proteomes" id="UP000051249"/>
    </source>
</evidence>
<dbReference type="Gene3D" id="3.30.420.10">
    <property type="entry name" value="Ribonuclease H-like superfamily/Ribonuclease H"/>
    <property type="match status" value="1"/>
</dbReference>
<evidence type="ECO:0000256" key="13">
    <source>
        <dbReference type="SAM" id="MobiDB-lite"/>
    </source>
</evidence>
<dbReference type="InterPro" id="IPR017067">
    <property type="entry name" value="RNase_H1_euk"/>
</dbReference>
<dbReference type="PANTHER" id="PTHR10642">
    <property type="entry name" value="RIBONUCLEASE H1"/>
    <property type="match status" value="1"/>
</dbReference>
<evidence type="ECO:0000256" key="8">
    <source>
        <dbReference type="ARBA" id="ARBA00022722"/>
    </source>
</evidence>
<dbReference type="PIRSF" id="PIRSF036852">
    <property type="entry name" value="Ribonuclease_H1_euk"/>
    <property type="match status" value="1"/>
</dbReference>
<sequence length="281" mass="31488">MAKKKFYAVRKGKQTGLFNTWDETKAQVDGFSGAQYKSFGTKAEAENWLTETTASSTPKSTPTSTNESLVQTVLYTDGGSRNTGNVRGGHVRGTDLAAWAFLLQGHNQKISGSDGEKGATNNRMEIMALLEGLKAIRDHFSVDEPVLVVSDSKYVLDAINQHWLRGWKRNQWRKKNGEVVANKELWIEVEQLLGQFKHLELKWTKGHASNEGNVFVDELLNETMDKMAANQDSHTETVKQSQPQVHSETKQPEKKTPAPTETSKSVEDLKETFKQMGLFDN</sequence>
<comment type="cofactor">
    <cofactor evidence="2">
        <name>Mg(2+)</name>
        <dbReference type="ChEBI" id="CHEBI:18420"/>
    </cofactor>
</comment>
<comment type="function">
    <text evidence="3">Endonuclease that specifically degrades the RNA of RNA-DNA hybrids.</text>
</comment>
<dbReference type="PANTHER" id="PTHR10642:SF26">
    <property type="entry name" value="RIBONUCLEASE H1"/>
    <property type="match status" value="1"/>
</dbReference>
<evidence type="ECO:0000256" key="1">
    <source>
        <dbReference type="ARBA" id="ARBA00000077"/>
    </source>
</evidence>
<feature type="domain" description="RNase H type-1" evidence="14">
    <location>
        <begin position="68"/>
        <end position="225"/>
    </location>
</feature>
<reference evidence="15 16" key="1">
    <citation type="journal article" date="2015" name="Genome Announc.">
        <title>Expanding the biotechnology potential of lactobacilli through comparative genomics of 213 strains and associated genera.</title>
        <authorList>
            <person name="Sun Z."/>
            <person name="Harris H.M."/>
            <person name="McCann A."/>
            <person name="Guo C."/>
            <person name="Argimon S."/>
            <person name="Zhang W."/>
            <person name="Yang X."/>
            <person name="Jeffery I.B."/>
            <person name="Cooney J.C."/>
            <person name="Kagawa T.F."/>
            <person name="Liu W."/>
            <person name="Song Y."/>
            <person name="Salvetti E."/>
            <person name="Wrobel A."/>
            <person name="Rasinkangas P."/>
            <person name="Parkhill J."/>
            <person name="Rea M.C."/>
            <person name="O'Sullivan O."/>
            <person name="Ritari J."/>
            <person name="Douillard F.P."/>
            <person name="Paul Ross R."/>
            <person name="Yang R."/>
            <person name="Briner A.E."/>
            <person name="Felis G.E."/>
            <person name="de Vos W.M."/>
            <person name="Barrangou R."/>
            <person name="Klaenhammer T.R."/>
            <person name="Caufield P.W."/>
            <person name="Cui Y."/>
            <person name="Zhang H."/>
            <person name="O'Toole P.W."/>
        </authorList>
    </citation>
    <scope>NUCLEOTIDE SEQUENCE [LARGE SCALE GENOMIC DNA]</scope>
    <source>
        <strain evidence="15 16">DSM 23026</strain>
    </source>
</reference>
<evidence type="ECO:0000256" key="12">
    <source>
        <dbReference type="ARBA" id="ARBA00022842"/>
    </source>
</evidence>
<dbReference type="GO" id="GO:0004523">
    <property type="term" value="F:RNA-DNA hybrid ribonuclease activity"/>
    <property type="evidence" value="ECO:0007669"/>
    <property type="project" value="UniProtKB-EC"/>
</dbReference>
<evidence type="ECO:0000256" key="6">
    <source>
        <dbReference type="ARBA" id="ARBA00012180"/>
    </source>
</evidence>
<feature type="compositionally biased region" description="Basic and acidic residues" evidence="13">
    <location>
        <begin position="247"/>
        <end position="256"/>
    </location>
</feature>
<dbReference type="Pfam" id="PF01693">
    <property type="entry name" value="Cauli_VI"/>
    <property type="match status" value="1"/>
</dbReference>
<dbReference type="SUPFAM" id="SSF55658">
    <property type="entry name" value="L9 N-domain-like"/>
    <property type="match status" value="1"/>
</dbReference>
<keyword evidence="8" id="KW-0540">Nuclease</keyword>
<dbReference type="RefSeq" id="WP_057799123.1">
    <property type="nucleotide sequence ID" value="NZ_BJZZ01000011.1"/>
</dbReference>
<dbReference type="InterPro" id="IPR050092">
    <property type="entry name" value="RNase_H"/>
</dbReference>
<evidence type="ECO:0000313" key="15">
    <source>
        <dbReference type="EMBL" id="KRO25334.1"/>
    </source>
</evidence>
<dbReference type="InterPro" id="IPR012337">
    <property type="entry name" value="RNaseH-like_sf"/>
</dbReference>
<accession>A0A0R2NHS4</accession>
<dbReference type="SUPFAM" id="SSF53098">
    <property type="entry name" value="Ribonuclease H-like"/>
    <property type="match status" value="1"/>
</dbReference>
<comment type="catalytic activity">
    <reaction evidence="1">
        <text>Endonucleolytic cleavage to 5'-phosphomonoester.</text>
        <dbReference type="EC" id="3.1.26.4"/>
    </reaction>
</comment>
<evidence type="ECO:0000256" key="5">
    <source>
        <dbReference type="ARBA" id="ARBA00011245"/>
    </source>
</evidence>
<evidence type="ECO:0000256" key="7">
    <source>
        <dbReference type="ARBA" id="ARBA00017721"/>
    </source>
</evidence>
<keyword evidence="10" id="KW-0255">Endonuclease</keyword>
<dbReference type="Pfam" id="PF00075">
    <property type="entry name" value="RNase_H"/>
    <property type="match status" value="1"/>
</dbReference>
<dbReference type="GO" id="GO:0003676">
    <property type="term" value="F:nucleic acid binding"/>
    <property type="evidence" value="ECO:0007669"/>
    <property type="project" value="InterPro"/>
</dbReference>
<dbReference type="PATRIC" id="fig|480391.4.peg.282"/>
<dbReference type="EC" id="3.1.26.4" evidence="6"/>
<organism evidence="15 16">
    <name type="scientific">Pediococcus argentinicus</name>
    <dbReference type="NCBI Taxonomy" id="480391"/>
    <lineage>
        <taxon>Bacteria</taxon>
        <taxon>Bacillati</taxon>
        <taxon>Bacillota</taxon>
        <taxon>Bacilli</taxon>
        <taxon>Lactobacillales</taxon>
        <taxon>Lactobacillaceae</taxon>
        <taxon>Pediococcus</taxon>
    </lineage>
</organism>
<evidence type="ECO:0000259" key="14">
    <source>
        <dbReference type="PROSITE" id="PS50879"/>
    </source>
</evidence>
<dbReference type="OrthoDB" id="9811552at2"/>
<keyword evidence="16" id="KW-1185">Reference proteome</keyword>
<keyword evidence="9" id="KW-0479">Metal-binding</keyword>
<comment type="subunit">
    <text evidence="5">Monomer.</text>
</comment>
<dbReference type="PROSITE" id="PS50879">
    <property type="entry name" value="RNASE_H_1"/>
    <property type="match status" value="1"/>
</dbReference>
<dbReference type="FunFam" id="3.40.970.10:FF:000002">
    <property type="entry name" value="Ribonuclease H"/>
    <property type="match status" value="1"/>
</dbReference>
<dbReference type="CDD" id="cd09278">
    <property type="entry name" value="RNase_HI_prokaryote_like"/>
    <property type="match status" value="1"/>
</dbReference>
<dbReference type="InterPro" id="IPR036397">
    <property type="entry name" value="RNaseH_sf"/>
</dbReference>
<dbReference type="Gene3D" id="3.40.970.10">
    <property type="entry name" value="Ribonuclease H1, N-terminal domain"/>
    <property type="match status" value="1"/>
</dbReference>
<keyword evidence="12" id="KW-0460">Magnesium</keyword>
<comment type="caution">
    <text evidence="15">The sequence shown here is derived from an EMBL/GenBank/DDBJ whole genome shotgun (WGS) entry which is preliminary data.</text>
</comment>
<keyword evidence="11" id="KW-0378">Hydrolase</keyword>
<dbReference type="Proteomes" id="UP000051249">
    <property type="component" value="Unassembled WGS sequence"/>
</dbReference>
<name>A0A0R2NHS4_9LACO</name>
<feature type="region of interest" description="Disordered" evidence="13">
    <location>
        <begin position="229"/>
        <end position="268"/>
    </location>
</feature>
<dbReference type="InterPro" id="IPR009027">
    <property type="entry name" value="Ribosomal_bL9/RNase_H1_N"/>
</dbReference>
<comment type="similarity">
    <text evidence="4">Belongs to the RNase H family.</text>
</comment>
<evidence type="ECO:0000256" key="2">
    <source>
        <dbReference type="ARBA" id="ARBA00001946"/>
    </source>
</evidence>
<proteinExistence type="inferred from homology"/>
<evidence type="ECO:0000256" key="9">
    <source>
        <dbReference type="ARBA" id="ARBA00022723"/>
    </source>
</evidence>
<dbReference type="InterPro" id="IPR022892">
    <property type="entry name" value="RNaseHI"/>
</dbReference>
<dbReference type="InterPro" id="IPR011320">
    <property type="entry name" value="RNase_H1_N"/>
</dbReference>
<protein>
    <recommendedName>
        <fullName evidence="7">Ribonuclease H</fullName>
        <ecNumber evidence="6">3.1.26.4</ecNumber>
    </recommendedName>
</protein>
<gene>
    <name evidence="15" type="ORF">IV88_GL000279</name>
</gene>
<dbReference type="GO" id="GO:0000287">
    <property type="term" value="F:magnesium ion binding"/>
    <property type="evidence" value="ECO:0007669"/>
    <property type="project" value="InterPro"/>
</dbReference>
<evidence type="ECO:0000256" key="4">
    <source>
        <dbReference type="ARBA" id="ARBA00005300"/>
    </source>
</evidence>
<dbReference type="EMBL" id="JQCQ01000012">
    <property type="protein sequence ID" value="KRO25334.1"/>
    <property type="molecule type" value="Genomic_DNA"/>
</dbReference>
<evidence type="ECO:0000256" key="3">
    <source>
        <dbReference type="ARBA" id="ARBA00004065"/>
    </source>
</evidence>
<dbReference type="InterPro" id="IPR037056">
    <property type="entry name" value="RNase_H1_N_sf"/>
</dbReference>
<dbReference type="InterPro" id="IPR002156">
    <property type="entry name" value="RNaseH_domain"/>
</dbReference>